<protein>
    <submittedName>
        <fullName evidence="3">Enoyl-CoA hydratase</fullName>
        <ecNumber evidence="3">4.1.3.36</ecNumber>
        <ecNumber evidence="3">4.2.1.17</ecNumber>
    </submittedName>
</protein>
<evidence type="ECO:0000256" key="2">
    <source>
        <dbReference type="RuleBase" id="RU003707"/>
    </source>
</evidence>
<dbReference type="InterPro" id="IPR014748">
    <property type="entry name" value="Enoyl-CoA_hydra_C"/>
</dbReference>
<dbReference type="EC" id="4.1.3.36" evidence="3"/>
<dbReference type="InterPro" id="IPR018376">
    <property type="entry name" value="Enoyl-CoA_hyd/isom_CS"/>
</dbReference>
<proteinExistence type="inferred from homology"/>
<evidence type="ECO:0000313" key="3">
    <source>
        <dbReference type="EMBL" id="SAI69177.1"/>
    </source>
</evidence>
<dbReference type="Gene3D" id="3.90.226.10">
    <property type="entry name" value="2-enoyl-CoA Hydratase, Chain A, domain 1"/>
    <property type="match status" value="1"/>
</dbReference>
<dbReference type="PANTHER" id="PTHR43459">
    <property type="entry name" value="ENOYL-COA HYDRATASE"/>
    <property type="match status" value="1"/>
</dbReference>
<dbReference type="Gene3D" id="1.10.12.10">
    <property type="entry name" value="Lyase 2-enoyl-coa Hydratase, Chain A, domain 2"/>
    <property type="match status" value="1"/>
</dbReference>
<dbReference type="Proteomes" id="UP000076825">
    <property type="component" value="Chromosome 1"/>
</dbReference>
<dbReference type="PATRIC" id="fig|123899.6.peg.1665"/>
<dbReference type="STRING" id="123899.SAMEA3906487_01678"/>
<dbReference type="SUPFAM" id="SSF52096">
    <property type="entry name" value="ClpP/crotonase"/>
    <property type="match status" value="1"/>
</dbReference>
<dbReference type="Pfam" id="PF00378">
    <property type="entry name" value="ECH_1"/>
    <property type="match status" value="1"/>
</dbReference>
<dbReference type="GO" id="GO:0008935">
    <property type="term" value="F:1,4-dihydroxy-2-naphthoyl-CoA synthase activity"/>
    <property type="evidence" value="ECO:0007669"/>
    <property type="project" value="UniProtKB-EC"/>
</dbReference>
<dbReference type="CDD" id="cd06558">
    <property type="entry name" value="crotonase-like"/>
    <property type="match status" value="1"/>
</dbReference>
<comment type="similarity">
    <text evidence="1 2">Belongs to the enoyl-CoA hydratase/isomerase family.</text>
</comment>
<dbReference type="NCBIfam" id="NF005595">
    <property type="entry name" value="PRK07327.1"/>
    <property type="match status" value="1"/>
</dbReference>
<sequence length="271" mass="29536">MTKEQRYQGYTAIEFDRPAERVLRLTLNNPERMNSLDARGHAELAEVWRDIDTDPQVSAVVIRGAGRAFSAGGDFDMLDEINNDFKARARVWREARDLVYNIINCSKPIVSAIHGPAVGAGLVAALLADISIAARSARIVDGHTKLGVAAGDHAAIVWPLLCGMAKAKYHLMLCEPVNGERAEALGLVSLCVDDAELQDKALEVAQRLADSAPGAMRWTKYALNNWLRQAGPIFDASLALEFMGFGSPEAKEGVLALREKRVARFDPDLAV</sequence>
<dbReference type="RefSeq" id="WP_025513205.1">
    <property type="nucleotide sequence ID" value="NZ_CP016340.1"/>
</dbReference>
<keyword evidence="4" id="KW-1185">Reference proteome</keyword>
<dbReference type="PROSITE" id="PS00166">
    <property type="entry name" value="ENOYL_COA_HYDRATASE"/>
    <property type="match status" value="1"/>
</dbReference>
<dbReference type="GO" id="GO:0004300">
    <property type="term" value="F:enoyl-CoA hydratase activity"/>
    <property type="evidence" value="ECO:0007669"/>
    <property type="project" value="UniProtKB-EC"/>
</dbReference>
<dbReference type="EC" id="4.2.1.17" evidence="3"/>
<dbReference type="AlphaFoldDB" id="A0A157QHD6"/>
<organism evidence="3 4">
    <name type="scientific">Bordetella trematum</name>
    <dbReference type="NCBI Taxonomy" id="123899"/>
    <lineage>
        <taxon>Bacteria</taxon>
        <taxon>Pseudomonadati</taxon>
        <taxon>Pseudomonadota</taxon>
        <taxon>Betaproteobacteria</taxon>
        <taxon>Burkholderiales</taxon>
        <taxon>Alcaligenaceae</taxon>
        <taxon>Bordetella</taxon>
    </lineage>
</organism>
<evidence type="ECO:0000256" key="1">
    <source>
        <dbReference type="ARBA" id="ARBA00005254"/>
    </source>
</evidence>
<dbReference type="OrthoDB" id="9777711at2"/>
<dbReference type="GeneID" id="56591037"/>
<dbReference type="InterPro" id="IPR029045">
    <property type="entry name" value="ClpP/crotonase-like_dom_sf"/>
</dbReference>
<dbReference type="InterPro" id="IPR001753">
    <property type="entry name" value="Enoyl-CoA_hydra/iso"/>
</dbReference>
<evidence type="ECO:0000313" key="4">
    <source>
        <dbReference type="Proteomes" id="UP000076825"/>
    </source>
</evidence>
<dbReference type="EMBL" id="LT546645">
    <property type="protein sequence ID" value="SAI69177.1"/>
    <property type="molecule type" value="Genomic_DNA"/>
</dbReference>
<name>A0A157QHD6_9BORD</name>
<dbReference type="KEGG" id="btrm:SAMEA390648701678"/>
<dbReference type="PANTHER" id="PTHR43459:SF3">
    <property type="entry name" value="ENOYL-COA HYDRATASE ECHA15 (ENOYL HYDRASE) (UNSATURATED ACYL-COA HYDRATASE) (CROTONASE)-RELATED"/>
    <property type="match status" value="1"/>
</dbReference>
<gene>
    <name evidence="3" type="primary">menB_1</name>
    <name evidence="3" type="ORF">SAMEA3906487_01678</name>
</gene>
<accession>A0A157QHD6</accession>
<reference evidence="3 4" key="1">
    <citation type="submission" date="2016-04" db="EMBL/GenBank/DDBJ databases">
        <authorList>
            <consortium name="Pathogen Informatics"/>
        </authorList>
    </citation>
    <scope>NUCLEOTIDE SEQUENCE [LARGE SCALE GENOMIC DNA]</scope>
    <source>
        <strain evidence="3 4">H044680328</strain>
    </source>
</reference>
<keyword evidence="3" id="KW-0456">Lyase</keyword>